<comment type="caution">
    <text evidence="1">The sequence shown here is derived from an EMBL/GenBank/DDBJ whole genome shotgun (WGS) entry which is preliminary data.</text>
</comment>
<keyword evidence="2" id="KW-1185">Reference proteome</keyword>
<accession>A0ACA9M3C5</accession>
<dbReference type="EMBL" id="CAJVPW010006225">
    <property type="protein sequence ID" value="CAG8566325.1"/>
    <property type="molecule type" value="Genomic_DNA"/>
</dbReference>
<evidence type="ECO:0000313" key="2">
    <source>
        <dbReference type="Proteomes" id="UP000789366"/>
    </source>
</evidence>
<sequence>RKKNTNMSQFTSQIINVQLQNNNGQLQRPQNVGGLHNVNGQLQRASNIGWQHTRLQNNTNLLSGAFIAIQYYEDLVRDTDLFTRTQGIEIPPPQGTQSLTLLISGLSFP</sequence>
<protein>
    <submittedName>
        <fullName evidence="1">8105_t:CDS:1</fullName>
    </submittedName>
</protein>
<reference evidence="1" key="1">
    <citation type="submission" date="2021-06" db="EMBL/GenBank/DDBJ databases">
        <authorList>
            <person name="Kallberg Y."/>
            <person name="Tangrot J."/>
            <person name="Rosling A."/>
        </authorList>
    </citation>
    <scope>NUCLEOTIDE SEQUENCE</scope>
    <source>
        <strain evidence="1">28 12/20/2015</strain>
    </source>
</reference>
<proteinExistence type="predicted"/>
<feature type="non-terminal residue" evidence="1">
    <location>
        <position position="1"/>
    </location>
</feature>
<organism evidence="1 2">
    <name type="scientific">Cetraspora pellucida</name>
    <dbReference type="NCBI Taxonomy" id="1433469"/>
    <lineage>
        <taxon>Eukaryota</taxon>
        <taxon>Fungi</taxon>
        <taxon>Fungi incertae sedis</taxon>
        <taxon>Mucoromycota</taxon>
        <taxon>Glomeromycotina</taxon>
        <taxon>Glomeromycetes</taxon>
        <taxon>Diversisporales</taxon>
        <taxon>Gigasporaceae</taxon>
        <taxon>Cetraspora</taxon>
    </lineage>
</organism>
<name>A0ACA9M3C5_9GLOM</name>
<dbReference type="Proteomes" id="UP000789366">
    <property type="component" value="Unassembled WGS sequence"/>
</dbReference>
<evidence type="ECO:0000313" key="1">
    <source>
        <dbReference type="EMBL" id="CAG8566325.1"/>
    </source>
</evidence>
<gene>
    <name evidence="1" type="ORF">SPELUC_LOCUS5812</name>
</gene>